<name>A0YDL3_9GAMM</name>
<sequence>MLLSNQPAQAIKAWQESFDRGSLLYEKKEWQKALCFLGSAYETAEIIMINREVSAANAYELLASSAVLLANNFLMLGYQSESRKIYHLAINCLEQEISQSSTEQLGINSYLGHLYRNLWRLDCYPEKTGVAASTTIHLMSATMH</sequence>
<evidence type="ECO:0000313" key="1">
    <source>
        <dbReference type="EMBL" id="EAW30897.1"/>
    </source>
</evidence>
<gene>
    <name evidence="1" type="ORF">GP2143_09882</name>
</gene>
<reference evidence="1 2" key="1">
    <citation type="journal article" date="2010" name="J. Bacteriol.">
        <title>Genome sequence of the oligotrophic marine Gammaproteobacterium HTCC2143, isolated from the Oregon Coast.</title>
        <authorList>
            <person name="Oh H.M."/>
            <person name="Kang I."/>
            <person name="Ferriera S."/>
            <person name="Giovannoni S.J."/>
            <person name="Cho J.C."/>
        </authorList>
    </citation>
    <scope>NUCLEOTIDE SEQUENCE [LARGE SCALE GENOMIC DNA]</scope>
    <source>
        <strain evidence="1 2">HTCC2143</strain>
    </source>
</reference>
<keyword evidence="2" id="KW-1185">Reference proteome</keyword>
<dbReference type="AlphaFoldDB" id="A0YDL3"/>
<dbReference type="EMBL" id="AAVT01000005">
    <property type="protein sequence ID" value="EAW30897.1"/>
    <property type="molecule type" value="Genomic_DNA"/>
</dbReference>
<comment type="caution">
    <text evidence="1">The sequence shown here is derived from an EMBL/GenBank/DDBJ whole genome shotgun (WGS) entry which is preliminary data.</text>
</comment>
<organism evidence="1 2">
    <name type="scientific">marine gamma proteobacterium HTCC2143</name>
    <dbReference type="NCBI Taxonomy" id="247633"/>
    <lineage>
        <taxon>Bacteria</taxon>
        <taxon>Pseudomonadati</taxon>
        <taxon>Pseudomonadota</taxon>
        <taxon>Gammaproteobacteria</taxon>
        <taxon>Cellvibrionales</taxon>
        <taxon>Spongiibacteraceae</taxon>
        <taxon>BD1-7 clade</taxon>
    </lineage>
</organism>
<evidence type="ECO:0000313" key="2">
    <source>
        <dbReference type="Proteomes" id="UP000004931"/>
    </source>
</evidence>
<proteinExistence type="predicted"/>
<dbReference type="Proteomes" id="UP000004931">
    <property type="component" value="Unassembled WGS sequence"/>
</dbReference>
<protein>
    <submittedName>
        <fullName evidence="1">Uncharacterized protein</fullName>
    </submittedName>
</protein>
<accession>A0YDL3</accession>